<gene>
    <name evidence="2" type="primary">Mo01443</name>
    <name evidence="2" type="ORF">E5Q_01443</name>
</gene>
<sequence length="398" mass="42858">MIETLTELARGSQRIGQLHFRQTGSFDQALALPSSEFEHVLLREALPHERSLFARTAQSIKAAPKIPPIEARDDQPEVFLQAAATLLSLYPLPSATLRLNELCTQYNALANTINKLEAELAQPRATTSKIPADHLVLEASVLKVETEIMTLKDAITTKQRQARAKQMSPVVPPKSPARPPRAIRPVPAKELASPIAPDSPVRPAAATTAAKPATPTAASPAKAPSLPTSPVRKSPARAQIPASPGRKSFIPDADIQAILNTIWTALGDVLRSAAGPSLEDADTKRNLRTTLPLLAHIAGGEPTATAPANVMIQAELLRLLLSSLGDSSSSPPAKLIENPATAKKHAWFEEPAVKSLICEYGRTKGVADDQCHRQIYHLVSRKVLQLNRRARPNLIGFS</sequence>
<feature type="compositionally biased region" description="Low complexity" evidence="1">
    <location>
        <begin position="203"/>
        <end position="230"/>
    </location>
</feature>
<comment type="caution">
    <text evidence="2">The sequence shown here is derived from an EMBL/GenBank/DDBJ whole genome shotgun (WGS) entry which is preliminary data.</text>
</comment>
<organism evidence="2 3">
    <name type="scientific">Mixia osmundae (strain CBS 9802 / IAM 14324 / JCM 22182 / KY 12970)</name>
    <dbReference type="NCBI Taxonomy" id="764103"/>
    <lineage>
        <taxon>Eukaryota</taxon>
        <taxon>Fungi</taxon>
        <taxon>Dikarya</taxon>
        <taxon>Basidiomycota</taxon>
        <taxon>Pucciniomycotina</taxon>
        <taxon>Mixiomycetes</taxon>
        <taxon>Mixiales</taxon>
        <taxon>Mixiaceae</taxon>
        <taxon>Mixia</taxon>
    </lineage>
</organism>
<feature type="region of interest" description="Disordered" evidence="1">
    <location>
        <begin position="157"/>
        <end position="247"/>
    </location>
</feature>
<dbReference type="EMBL" id="BABT02000047">
    <property type="protein sequence ID" value="GAA94789.1"/>
    <property type="molecule type" value="Genomic_DNA"/>
</dbReference>
<dbReference type="HOGENOM" id="CLU_692774_0_0_1"/>
<dbReference type="OMA" id="ICEYGRT"/>
<protein>
    <submittedName>
        <fullName evidence="2">Uncharacterized protein</fullName>
    </submittedName>
</protein>
<evidence type="ECO:0000313" key="2">
    <source>
        <dbReference type="EMBL" id="GAA94789.1"/>
    </source>
</evidence>
<reference evidence="2 3" key="1">
    <citation type="journal article" date="2011" name="J. Gen. Appl. Microbiol.">
        <title>Draft genome sequencing of the enigmatic basidiomycete Mixia osmundae.</title>
        <authorList>
            <person name="Nishida H."/>
            <person name="Nagatsuka Y."/>
            <person name="Sugiyama J."/>
        </authorList>
    </citation>
    <scope>NUCLEOTIDE SEQUENCE [LARGE SCALE GENOMIC DNA]</scope>
    <source>
        <strain evidence="3">CBS 9802 / IAM 14324 / JCM 22182 / KY 12970</strain>
    </source>
</reference>
<dbReference type="InParanoid" id="G7DWA1"/>
<dbReference type="Proteomes" id="UP000009131">
    <property type="component" value="Unassembled WGS sequence"/>
</dbReference>
<dbReference type="AlphaFoldDB" id="G7DWA1"/>
<feature type="compositionally biased region" description="Pro residues" evidence="1">
    <location>
        <begin position="170"/>
        <end position="179"/>
    </location>
</feature>
<keyword evidence="3" id="KW-1185">Reference proteome</keyword>
<evidence type="ECO:0000256" key="1">
    <source>
        <dbReference type="SAM" id="MobiDB-lite"/>
    </source>
</evidence>
<name>G7DWA1_MIXOS</name>
<dbReference type="RefSeq" id="XP_014564989.1">
    <property type="nucleotide sequence ID" value="XM_014709503.1"/>
</dbReference>
<evidence type="ECO:0000313" key="3">
    <source>
        <dbReference type="Proteomes" id="UP000009131"/>
    </source>
</evidence>
<proteinExistence type="predicted"/>
<accession>G7DWA1</accession>
<reference evidence="2 3" key="2">
    <citation type="journal article" date="2012" name="Open Biol.">
        <title>Characteristics of nucleosomes and linker DNA regions on the genome of the basidiomycete Mixia osmundae revealed by mono- and dinucleosome mapping.</title>
        <authorList>
            <person name="Nishida H."/>
            <person name="Kondo S."/>
            <person name="Matsumoto T."/>
            <person name="Suzuki Y."/>
            <person name="Yoshikawa H."/>
            <person name="Taylor T.D."/>
            <person name="Sugiyama J."/>
        </authorList>
    </citation>
    <scope>NUCLEOTIDE SEQUENCE [LARGE SCALE GENOMIC DNA]</scope>
    <source>
        <strain evidence="3">CBS 9802 / IAM 14324 / JCM 22182 / KY 12970</strain>
    </source>
</reference>